<name>A0A376BT28_9NEIS</name>
<dbReference type="STRING" id="1120980.GCA_000745955_00703"/>
<protein>
    <submittedName>
        <fullName evidence="2">Polar organelle development protein</fullName>
    </submittedName>
</protein>
<reference evidence="2 3" key="1">
    <citation type="submission" date="2018-06" db="EMBL/GenBank/DDBJ databases">
        <authorList>
            <consortium name="Pathogen Informatics"/>
            <person name="Doyle S."/>
        </authorList>
    </citation>
    <scope>NUCLEOTIDE SEQUENCE [LARGE SCALE GENOMIC DNA]</scope>
    <source>
        <strain evidence="2 3">NCTC10283</strain>
    </source>
</reference>
<organism evidence="2 3">
    <name type="scientific">Alysiella crassa</name>
    <dbReference type="NCBI Taxonomy" id="153491"/>
    <lineage>
        <taxon>Bacteria</taxon>
        <taxon>Pseudomonadati</taxon>
        <taxon>Pseudomonadota</taxon>
        <taxon>Betaproteobacteria</taxon>
        <taxon>Neisseriales</taxon>
        <taxon>Neisseriaceae</taxon>
        <taxon>Alysiella</taxon>
    </lineage>
</organism>
<keyword evidence="1" id="KW-0732">Signal</keyword>
<dbReference type="Proteomes" id="UP000254209">
    <property type="component" value="Unassembled WGS sequence"/>
</dbReference>
<dbReference type="RefSeq" id="WP_034291682.1">
    <property type="nucleotide sequence ID" value="NZ_CP091519.2"/>
</dbReference>
<sequence length="187" mass="20492">MNLKVFLLATCLVASVNLQAAPKKVSPYQAIYNQAIQAFNQQDYTNAFNLLKPLADKGDATAQNSLATLYEQGLGVEKNAAEAFKWYEKAAKQGVADAQFEVGFLYAEGVGVAQDYQQAFVWYHKAAKQGHAAAQNNLAMRYASGTGVKCNVKQAKKWFTRAAKQGHGSAIMALQNFEQVEKSCKNK</sequence>
<dbReference type="Pfam" id="PF08238">
    <property type="entry name" value="Sel1"/>
    <property type="match status" value="4"/>
</dbReference>
<evidence type="ECO:0000313" key="2">
    <source>
        <dbReference type="EMBL" id="SSY80011.1"/>
    </source>
</evidence>
<dbReference type="InterPro" id="IPR011990">
    <property type="entry name" value="TPR-like_helical_dom_sf"/>
</dbReference>
<dbReference type="SUPFAM" id="SSF81901">
    <property type="entry name" value="HCP-like"/>
    <property type="match status" value="1"/>
</dbReference>
<proteinExistence type="predicted"/>
<feature type="signal peptide" evidence="1">
    <location>
        <begin position="1"/>
        <end position="20"/>
    </location>
</feature>
<dbReference type="InterPro" id="IPR006597">
    <property type="entry name" value="Sel1-like"/>
</dbReference>
<keyword evidence="3" id="KW-1185">Reference proteome</keyword>
<evidence type="ECO:0000256" key="1">
    <source>
        <dbReference type="SAM" id="SignalP"/>
    </source>
</evidence>
<dbReference type="InterPro" id="IPR050767">
    <property type="entry name" value="Sel1_AlgK"/>
</dbReference>
<dbReference type="PANTHER" id="PTHR11102">
    <property type="entry name" value="SEL-1-LIKE PROTEIN"/>
    <property type="match status" value="1"/>
</dbReference>
<dbReference type="AlphaFoldDB" id="A0A376BT28"/>
<accession>A0A376BT28</accession>
<dbReference type="EMBL" id="UFSO01000003">
    <property type="protein sequence ID" value="SSY80011.1"/>
    <property type="molecule type" value="Genomic_DNA"/>
</dbReference>
<dbReference type="SMART" id="SM00671">
    <property type="entry name" value="SEL1"/>
    <property type="match status" value="3"/>
</dbReference>
<dbReference type="OrthoDB" id="8595859at2"/>
<dbReference type="Gene3D" id="1.25.40.10">
    <property type="entry name" value="Tetratricopeptide repeat domain"/>
    <property type="match status" value="1"/>
</dbReference>
<evidence type="ECO:0000313" key="3">
    <source>
        <dbReference type="Proteomes" id="UP000254209"/>
    </source>
</evidence>
<dbReference type="PANTHER" id="PTHR11102:SF160">
    <property type="entry name" value="ERAD-ASSOCIATED E3 UBIQUITIN-PROTEIN LIGASE COMPONENT HRD3"/>
    <property type="match status" value="1"/>
</dbReference>
<feature type="chain" id="PRO_5016630852" evidence="1">
    <location>
        <begin position="21"/>
        <end position="187"/>
    </location>
</feature>
<gene>
    <name evidence="2" type="primary">podJ</name>
    <name evidence="2" type="ORF">NCTC10283_01565</name>
</gene>